<dbReference type="Gene3D" id="3.40.50.300">
    <property type="entry name" value="P-loop containing nucleotide triphosphate hydrolases"/>
    <property type="match status" value="1"/>
</dbReference>
<comment type="caution">
    <text evidence="2">The sequence shown here is derived from an EMBL/GenBank/DDBJ whole genome shotgun (WGS) entry which is preliminary data.</text>
</comment>
<name>A0YAF0_9GAMM</name>
<organism evidence="2 3">
    <name type="scientific">marine gamma proteobacterium HTCC2143</name>
    <dbReference type="NCBI Taxonomy" id="247633"/>
    <lineage>
        <taxon>Bacteria</taxon>
        <taxon>Pseudomonadati</taxon>
        <taxon>Pseudomonadota</taxon>
        <taxon>Gammaproteobacteria</taxon>
        <taxon>Cellvibrionales</taxon>
        <taxon>Spongiibacteraceae</taxon>
        <taxon>BD1-7 clade</taxon>
    </lineage>
</organism>
<dbReference type="NCBIfam" id="NF033429">
    <property type="entry name" value="ImuA_translesion"/>
    <property type="match status" value="1"/>
</dbReference>
<dbReference type="InterPro" id="IPR047610">
    <property type="entry name" value="ImuA_translesion"/>
</dbReference>
<proteinExistence type="predicted"/>
<dbReference type="AlphaFoldDB" id="A0YAF0"/>
<keyword evidence="3" id="KW-1185">Reference proteome</keyword>
<dbReference type="SUPFAM" id="SSF52540">
    <property type="entry name" value="P-loop containing nucleoside triphosphate hydrolases"/>
    <property type="match status" value="1"/>
</dbReference>
<evidence type="ECO:0000313" key="2">
    <source>
        <dbReference type="EMBL" id="EAW33104.1"/>
    </source>
</evidence>
<dbReference type="Proteomes" id="UP000004931">
    <property type="component" value="Unassembled WGS sequence"/>
</dbReference>
<dbReference type="STRING" id="247633.GP2143_17651"/>
<reference evidence="2 3" key="1">
    <citation type="journal article" date="2010" name="J. Bacteriol.">
        <title>Genome sequence of the oligotrophic marine Gammaproteobacterium HTCC2143, isolated from the Oregon Coast.</title>
        <authorList>
            <person name="Oh H.M."/>
            <person name="Kang I."/>
            <person name="Ferriera S."/>
            <person name="Giovannoni S.J."/>
            <person name="Cho J.C."/>
        </authorList>
    </citation>
    <scope>NUCLEOTIDE SEQUENCE [LARGE SCALE GENOMIC DNA]</scope>
    <source>
        <strain evidence="2 3">HTCC2143</strain>
    </source>
</reference>
<feature type="compositionally biased region" description="Polar residues" evidence="1">
    <location>
        <begin position="255"/>
        <end position="271"/>
    </location>
</feature>
<feature type="region of interest" description="Disordered" evidence="1">
    <location>
        <begin position="240"/>
        <end position="271"/>
    </location>
</feature>
<evidence type="ECO:0008006" key="4">
    <source>
        <dbReference type="Google" id="ProtNLM"/>
    </source>
</evidence>
<evidence type="ECO:0000256" key="1">
    <source>
        <dbReference type="SAM" id="MobiDB-lite"/>
    </source>
</evidence>
<dbReference type="eggNOG" id="COG4544">
    <property type="taxonomic scope" value="Bacteria"/>
</dbReference>
<protein>
    <recommendedName>
        <fullName evidence="4">SOS cell division inhibitor SulA</fullName>
    </recommendedName>
</protein>
<dbReference type="OrthoDB" id="9811176at2"/>
<dbReference type="EMBL" id="AAVT01000001">
    <property type="protein sequence ID" value="EAW33104.1"/>
    <property type="molecule type" value="Genomic_DNA"/>
</dbReference>
<accession>A0YAF0</accession>
<evidence type="ECO:0000313" key="3">
    <source>
        <dbReference type="Proteomes" id="UP000004931"/>
    </source>
</evidence>
<dbReference type="InterPro" id="IPR027417">
    <property type="entry name" value="P-loop_NTPase"/>
</dbReference>
<sequence length="271" mass="30606">MSSVEQLIQDSRLWRGKHYRDDHSQQTGNSISSGITQLDQQLHWRGWPLHSSSELLCEHWGIGELSLLMPLLKKVSHKGRIAWINPPFIPYSPALLSQGITPEKCLLLYPSESDQWWAAEQVLASSAFAIVMTWFTRQASNATPYRRLQAAAEKGHCLHFHFRPLSSKQQSSPARLRIQLSSSASQLAVEVLKQPGGWSGQQLVISRPESLLFKQQAVEKWPVYHSSRPSYQVVNGRTDIPSIIDPQHSDRLNDDQSIIHQPSSSAPTQPH</sequence>
<gene>
    <name evidence="2" type="ORF">GP2143_17651</name>
</gene>